<reference evidence="12" key="2">
    <citation type="submission" date="2019-02" db="EMBL/GenBank/DDBJ databases">
        <authorList>
            <person name="Wang S.J."/>
            <person name="Fang M.L."/>
            <person name="Xu J.P."/>
            <person name="Jiang L.L."/>
            <person name="Zhou D.Y."/>
            <person name="Zhang Y."/>
        </authorList>
    </citation>
    <scope>NUCLEOTIDE SEQUENCE</scope>
    <source>
        <strain evidence="12">1835</strain>
    </source>
</reference>
<evidence type="ECO:0000313" key="12">
    <source>
        <dbReference type="EMBL" id="QBF58429.1"/>
    </source>
</evidence>
<dbReference type="GO" id="GO:0016020">
    <property type="term" value="C:membrane"/>
    <property type="evidence" value="ECO:0007669"/>
    <property type="project" value="UniProtKB-SubCell"/>
</dbReference>
<feature type="transmembrane region" description="Helical" evidence="10">
    <location>
        <begin position="108"/>
        <end position="135"/>
    </location>
</feature>
<evidence type="ECO:0000256" key="6">
    <source>
        <dbReference type="ARBA" id="ARBA00022989"/>
    </source>
</evidence>
<evidence type="ECO:0000256" key="9">
    <source>
        <dbReference type="ARBA" id="ARBA00049551"/>
    </source>
</evidence>
<evidence type="ECO:0000256" key="10">
    <source>
        <dbReference type="SAM" id="Phobius"/>
    </source>
</evidence>
<organism evidence="12">
    <name type="scientific">Orbilia dorsalia</name>
    <dbReference type="NCBI Taxonomy" id="661577"/>
    <lineage>
        <taxon>Eukaryota</taxon>
        <taxon>Fungi</taxon>
        <taxon>Dikarya</taxon>
        <taxon>Ascomycota</taxon>
        <taxon>Pezizomycotina</taxon>
        <taxon>Orbiliomycetes</taxon>
        <taxon>Orbiliales</taxon>
        <taxon>Orbiliaceae</taxon>
        <taxon>Orbilia</taxon>
    </lineage>
</organism>
<evidence type="ECO:0000256" key="3">
    <source>
        <dbReference type="ARBA" id="ARBA00012944"/>
    </source>
</evidence>
<sequence>MLILSSCIILLINAVTIRHDKTMSHNRITTIILLYSTFLAFDSLHIPCIEKGIGIFGGLFLVTSVTQNFVVFIFIISFLILQLIAFFPRRLEGLGAHFIPVKENNLKILRNAIISPGAIIDFPIIIIFIIVGAVCLMSSCDLITMFLCLELQSYGLYILAAIYRNSELATSAGLTYFLLGGTNLSTMIHNFDISLLILSVGYLFKVSSAPFHFWSPDVYDSLPTIVTTFVAIMAKISLFIFLFELVNNISGAKTLFTWTDILLISSLFSLIVGTIVGLVQKRIKRLFAYSTISHVGFILLALIVNTVESIQAYFFYIIQYSLSNLNFFIIIISVGHFLIYFNGQYYWRLNDRWNSPLQLILQLKGFFYKNYMLSLSLAITLLSFAGIPPLLGFFGKQMVLSAALAKGYYFMTLIAIITSVIGAVYYLFILKIVFFDNNEDTVHPLFQRYFNEWKYYSLSKKEKDRILKEKNRLLSTSLALMISTLTLGILLFVLWPSILICNAGTLAYISFNP</sequence>
<dbReference type="InterPro" id="IPR001750">
    <property type="entry name" value="ND/Mrp_TM"/>
</dbReference>
<feature type="domain" description="NADH:quinone oxidoreductase/Mrp antiporter transmembrane" evidence="11">
    <location>
        <begin position="139"/>
        <end position="181"/>
    </location>
</feature>
<feature type="transmembrane region" description="Helical" evidence="10">
    <location>
        <begin position="327"/>
        <end position="347"/>
    </location>
</feature>
<feature type="domain" description="NADH:quinone oxidoreductase/Mrp antiporter transmembrane" evidence="11">
    <location>
        <begin position="192"/>
        <end position="422"/>
    </location>
</feature>
<dbReference type="GeneID" id="39698159"/>
<gene>
    <name evidence="12" type="primary">nad2</name>
    <name evidence="12" type="ORF">1835-49</name>
</gene>
<name>A0A411P209_9PEZI</name>
<feature type="transmembrane region" description="Helical" evidence="10">
    <location>
        <begin position="368"/>
        <end position="387"/>
    </location>
</feature>
<dbReference type="RefSeq" id="YP_009574628.1">
    <property type="nucleotide sequence ID" value="NC_041448.1"/>
</dbReference>
<protein>
    <recommendedName>
        <fullName evidence="4">NADH-ubiquinone oxidoreductase chain 2</fullName>
        <ecNumber evidence="3">7.1.1.2</ecNumber>
    </recommendedName>
    <alternativeName>
        <fullName evidence="8">NADH dehydrogenase subunit 2</fullName>
    </alternativeName>
</protein>
<keyword evidence="6 10" id="KW-1133">Transmembrane helix</keyword>
<feature type="transmembrane region" description="Helical" evidence="10">
    <location>
        <begin position="69"/>
        <end position="88"/>
    </location>
</feature>
<evidence type="ECO:0000256" key="4">
    <source>
        <dbReference type="ARBA" id="ARBA00021008"/>
    </source>
</evidence>
<evidence type="ECO:0000259" key="11">
    <source>
        <dbReference type="Pfam" id="PF00361"/>
    </source>
</evidence>
<dbReference type="Pfam" id="PF00361">
    <property type="entry name" value="Proton_antipo_M"/>
    <property type="match status" value="2"/>
</dbReference>
<evidence type="ECO:0000256" key="5">
    <source>
        <dbReference type="ARBA" id="ARBA00022692"/>
    </source>
</evidence>
<feature type="transmembrane region" description="Helical" evidence="10">
    <location>
        <begin position="286"/>
        <end position="307"/>
    </location>
</feature>
<accession>A0A411P209</accession>
<feature type="transmembrane region" description="Helical" evidence="10">
    <location>
        <begin position="28"/>
        <end position="48"/>
    </location>
</feature>
<dbReference type="EMBL" id="MK547647">
    <property type="protein sequence ID" value="QBF58429.1"/>
    <property type="molecule type" value="Genomic_DNA"/>
</dbReference>
<feature type="transmembrane region" description="Helical" evidence="10">
    <location>
        <begin position="225"/>
        <end position="243"/>
    </location>
</feature>
<dbReference type="AlphaFoldDB" id="A0A411P209"/>
<evidence type="ECO:0000256" key="7">
    <source>
        <dbReference type="ARBA" id="ARBA00023136"/>
    </source>
</evidence>
<keyword evidence="12" id="KW-0496">Mitochondrion</keyword>
<geneLocation type="mitochondrion" evidence="12"/>
<feature type="transmembrane region" description="Helical" evidence="10">
    <location>
        <begin position="473"/>
        <end position="495"/>
    </location>
</feature>
<feature type="transmembrane region" description="Helical" evidence="10">
    <location>
        <begin position="255"/>
        <end position="279"/>
    </location>
</feature>
<keyword evidence="5 10" id="KW-0812">Transmembrane</keyword>
<keyword evidence="7 10" id="KW-0472">Membrane</keyword>
<evidence type="ECO:0000256" key="1">
    <source>
        <dbReference type="ARBA" id="ARBA00004141"/>
    </source>
</evidence>
<feature type="transmembrane region" description="Helical" evidence="10">
    <location>
        <begin position="142"/>
        <end position="163"/>
    </location>
</feature>
<evidence type="ECO:0000256" key="2">
    <source>
        <dbReference type="ARBA" id="ARBA00007012"/>
    </source>
</evidence>
<comment type="similarity">
    <text evidence="2">Belongs to the complex I subunit 2 family.</text>
</comment>
<dbReference type="EC" id="7.1.1.2" evidence="3"/>
<comment type="subcellular location">
    <subcellularLocation>
        <location evidence="1">Membrane</location>
        <topology evidence="1">Multi-pass membrane protein</topology>
    </subcellularLocation>
</comment>
<dbReference type="GO" id="GO:0008137">
    <property type="term" value="F:NADH dehydrogenase (ubiquinone) activity"/>
    <property type="evidence" value="ECO:0007669"/>
    <property type="project" value="UniProtKB-EC"/>
</dbReference>
<evidence type="ECO:0000256" key="8">
    <source>
        <dbReference type="ARBA" id="ARBA00031028"/>
    </source>
</evidence>
<proteinExistence type="inferred from homology"/>
<dbReference type="PANTHER" id="PTHR22773">
    <property type="entry name" value="NADH DEHYDROGENASE"/>
    <property type="match status" value="1"/>
</dbReference>
<reference evidence="12" key="1">
    <citation type="journal article" date="2019" name="Mitochondrial DNA Part B Resour">
        <title>Complete mitochondrial genome and phylogenetic analysis of Orbilia dorsalia, a species producing mature sexual structures on culture.</title>
        <authorList>
            <person name="Wang S."/>
            <person name="Fang M."/>
            <person name="Xu J."/>
            <person name="Jiang L."/>
            <person name="Zhou D."/>
            <person name="Zhang K.-Q."/>
            <person name="Zhang Y."/>
        </authorList>
    </citation>
    <scope>NUCLEOTIDE SEQUENCE</scope>
    <source>
        <strain evidence="12">1835</strain>
    </source>
</reference>
<feature type="transmembrane region" description="Helical" evidence="10">
    <location>
        <begin position="407"/>
        <end position="428"/>
    </location>
</feature>
<comment type="catalytic activity">
    <reaction evidence="9">
        <text>a ubiquinone + NADH + 5 H(+)(in) = a ubiquinol + NAD(+) + 4 H(+)(out)</text>
        <dbReference type="Rhea" id="RHEA:29091"/>
        <dbReference type="Rhea" id="RHEA-COMP:9565"/>
        <dbReference type="Rhea" id="RHEA-COMP:9566"/>
        <dbReference type="ChEBI" id="CHEBI:15378"/>
        <dbReference type="ChEBI" id="CHEBI:16389"/>
        <dbReference type="ChEBI" id="CHEBI:17976"/>
        <dbReference type="ChEBI" id="CHEBI:57540"/>
        <dbReference type="ChEBI" id="CHEBI:57945"/>
        <dbReference type="EC" id="7.1.1.2"/>
    </reaction>
</comment>
<feature type="transmembrane region" description="Helical" evidence="10">
    <location>
        <begin position="183"/>
        <end position="204"/>
    </location>
</feature>